<keyword evidence="9" id="KW-0547">Nucleotide-binding</keyword>
<evidence type="ECO:0000256" key="17">
    <source>
        <dbReference type="ARBA" id="ARBA00041823"/>
    </source>
</evidence>
<evidence type="ECO:0000256" key="6">
    <source>
        <dbReference type="ARBA" id="ARBA00022527"/>
    </source>
</evidence>
<feature type="compositionally biased region" description="Low complexity" evidence="21">
    <location>
        <begin position="1"/>
        <end position="17"/>
    </location>
</feature>
<keyword evidence="13" id="KW-0805">Transcription regulation</keyword>
<dbReference type="Proteomes" id="UP000761534">
    <property type="component" value="Unassembled WGS sequence"/>
</dbReference>
<evidence type="ECO:0000256" key="5">
    <source>
        <dbReference type="ARBA" id="ARBA00022491"/>
    </source>
</evidence>
<dbReference type="InterPro" id="IPR000719">
    <property type="entry name" value="Prot_kinase_dom"/>
</dbReference>
<name>A0A642V411_9ASCO</name>
<dbReference type="EC" id="2.7.11.22" evidence="4"/>
<keyword evidence="7" id="KW-0808">Transferase</keyword>
<dbReference type="PANTHER" id="PTHR24056">
    <property type="entry name" value="CELL DIVISION PROTEIN KINASE"/>
    <property type="match status" value="1"/>
</dbReference>
<evidence type="ECO:0000256" key="16">
    <source>
        <dbReference type="ARBA" id="ARBA00023242"/>
    </source>
</evidence>
<keyword evidence="12" id="KW-0460">Magnesium</keyword>
<evidence type="ECO:0000256" key="10">
    <source>
        <dbReference type="ARBA" id="ARBA00022777"/>
    </source>
</evidence>
<evidence type="ECO:0000259" key="22">
    <source>
        <dbReference type="PROSITE" id="PS50011"/>
    </source>
</evidence>
<feature type="region of interest" description="Disordered" evidence="21">
    <location>
        <begin position="437"/>
        <end position="471"/>
    </location>
</feature>
<dbReference type="GO" id="GO:0016592">
    <property type="term" value="C:mediator complex"/>
    <property type="evidence" value="ECO:0007669"/>
    <property type="project" value="TreeGrafter"/>
</dbReference>
<evidence type="ECO:0000256" key="20">
    <source>
        <dbReference type="ARBA" id="ARBA00049280"/>
    </source>
</evidence>
<dbReference type="InterPro" id="IPR008271">
    <property type="entry name" value="Ser/Thr_kinase_AS"/>
</dbReference>
<keyword evidence="15" id="KW-0804">Transcription</keyword>
<dbReference type="PANTHER" id="PTHR24056:SF495">
    <property type="entry name" value="CYCLIN-DEPENDENT KINASE 8-RELATED"/>
    <property type="match status" value="1"/>
</dbReference>
<dbReference type="InterPro" id="IPR011009">
    <property type="entry name" value="Kinase-like_dom_sf"/>
</dbReference>
<comment type="catalytic activity">
    <reaction evidence="20">
        <text>[DNA-directed RNA polymerase] + ATP = phospho-[DNA-directed RNA polymerase] + ADP + H(+)</text>
        <dbReference type="Rhea" id="RHEA:10216"/>
        <dbReference type="Rhea" id="RHEA-COMP:11321"/>
        <dbReference type="Rhea" id="RHEA-COMP:11322"/>
        <dbReference type="ChEBI" id="CHEBI:15378"/>
        <dbReference type="ChEBI" id="CHEBI:30616"/>
        <dbReference type="ChEBI" id="CHEBI:43176"/>
        <dbReference type="ChEBI" id="CHEBI:68546"/>
        <dbReference type="ChEBI" id="CHEBI:456216"/>
        <dbReference type="EC" id="2.7.11.23"/>
    </reaction>
</comment>
<evidence type="ECO:0000256" key="4">
    <source>
        <dbReference type="ARBA" id="ARBA00012425"/>
    </source>
</evidence>
<reference evidence="23" key="1">
    <citation type="journal article" date="2019" name="G3 (Bethesda)">
        <title>Genome Assemblies of Two Rare Opportunistic Yeast Pathogens: Diutina rugosa (syn. Candida rugosa) and Trichomonascus ciferrii (syn. Candida ciferrii).</title>
        <authorList>
            <person name="Mixao V."/>
            <person name="Saus E."/>
            <person name="Hansen A.P."/>
            <person name="Lass-Florl C."/>
            <person name="Gabaldon T."/>
        </authorList>
    </citation>
    <scope>NUCLEOTIDE SEQUENCE</scope>
    <source>
        <strain evidence="23">CBS 4856</strain>
    </source>
</reference>
<dbReference type="FunFam" id="1.10.510.10:FF:000408">
    <property type="entry name" value="Serine/threonine-protein kinase SSN3"/>
    <property type="match status" value="1"/>
</dbReference>
<keyword evidence="24" id="KW-1185">Reference proteome</keyword>
<dbReference type="GO" id="GO:0004693">
    <property type="term" value="F:cyclin-dependent protein serine/threonine kinase activity"/>
    <property type="evidence" value="ECO:0007669"/>
    <property type="project" value="UniProtKB-EC"/>
</dbReference>
<dbReference type="PROSITE" id="PS50011">
    <property type="entry name" value="PROTEIN_KINASE_DOM"/>
    <property type="match status" value="1"/>
</dbReference>
<keyword evidence="11" id="KW-0067">ATP-binding</keyword>
<feature type="region of interest" description="Disordered" evidence="21">
    <location>
        <begin position="1"/>
        <end position="80"/>
    </location>
</feature>
<evidence type="ECO:0000256" key="8">
    <source>
        <dbReference type="ARBA" id="ARBA00022723"/>
    </source>
</evidence>
<dbReference type="CDD" id="cd07842">
    <property type="entry name" value="STKc_CDK8_like"/>
    <property type="match status" value="1"/>
</dbReference>
<dbReference type="OrthoDB" id="6284126at2759"/>
<dbReference type="Gene3D" id="1.10.510.10">
    <property type="entry name" value="Transferase(Phosphotransferase) domain 1"/>
    <property type="match status" value="1"/>
</dbReference>
<keyword evidence="5" id="KW-0678">Repressor</keyword>
<comment type="catalytic activity">
    <reaction evidence="18">
        <text>L-threonyl-[protein] + ATP = O-phospho-L-threonyl-[protein] + ADP + H(+)</text>
        <dbReference type="Rhea" id="RHEA:46608"/>
        <dbReference type="Rhea" id="RHEA-COMP:11060"/>
        <dbReference type="Rhea" id="RHEA-COMP:11605"/>
        <dbReference type="ChEBI" id="CHEBI:15378"/>
        <dbReference type="ChEBI" id="CHEBI:30013"/>
        <dbReference type="ChEBI" id="CHEBI:30616"/>
        <dbReference type="ChEBI" id="CHEBI:61977"/>
        <dbReference type="ChEBI" id="CHEBI:456216"/>
        <dbReference type="EC" id="2.7.11.22"/>
    </reaction>
</comment>
<keyword evidence="6" id="KW-0723">Serine/threonine-protein kinase</keyword>
<feature type="compositionally biased region" description="Pro residues" evidence="21">
    <location>
        <begin position="24"/>
        <end position="36"/>
    </location>
</feature>
<evidence type="ECO:0000256" key="21">
    <source>
        <dbReference type="SAM" id="MobiDB-lite"/>
    </source>
</evidence>
<comment type="caution">
    <text evidence="23">The sequence shown here is derived from an EMBL/GenBank/DDBJ whole genome shotgun (WGS) entry which is preliminary data.</text>
</comment>
<comment type="catalytic activity">
    <reaction evidence="19">
        <text>L-seryl-[protein] + ATP = O-phospho-L-seryl-[protein] + ADP + H(+)</text>
        <dbReference type="Rhea" id="RHEA:17989"/>
        <dbReference type="Rhea" id="RHEA-COMP:9863"/>
        <dbReference type="Rhea" id="RHEA-COMP:11604"/>
        <dbReference type="ChEBI" id="CHEBI:15378"/>
        <dbReference type="ChEBI" id="CHEBI:29999"/>
        <dbReference type="ChEBI" id="CHEBI:30616"/>
        <dbReference type="ChEBI" id="CHEBI:83421"/>
        <dbReference type="ChEBI" id="CHEBI:456216"/>
        <dbReference type="EC" id="2.7.11.22"/>
    </reaction>
</comment>
<protein>
    <recommendedName>
        <fullName evidence="17">Cyclin-dependent kinase 8</fullName>
        <ecNumber evidence="4">2.7.11.22</ecNumber>
        <ecNumber evidence="3">2.7.11.23</ecNumber>
    </recommendedName>
</protein>
<keyword evidence="14" id="KW-0010">Activator</keyword>
<evidence type="ECO:0000256" key="19">
    <source>
        <dbReference type="ARBA" id="ARBA00048367"/>
    </source>
</evidence>
<sequence length="471" mass="52414">MYNSRPPSSNGSSAANSTKIYPGAPAPVPGGPPPPVGSTTTGSRTNFYPGGNLSGPTTATAQGPPRQQHTASVGASSLHSLPPLVANPMMAFKARKDRQRKQVLDKYEIAGYIAAGTYGRVYKAKAKSDPSKVYAIKKFKADKEGEMVSYTGISQSACREMSLCRELNHENITNLAETILEDKSIYMVFDYAEHDLLQIIHYHSHPDRKPIPEATVKSVLWQLLNGVSYLHQNWVLHRDLKPANIMVSSNGVVKIGDLGLARLFSDPLQSLFVGDKVVVTIWYRAPELLLGARHYTPAIDLWAVGCIFAELLSLRPIFKGEEAKMDKKNVPFQRNQTQKVVEILGTPTVDRWPSLPKYPEYQALQSMKSYPPSLETWYHSVGCSNPKGYNLLSSLLEYDPGKRMSANEGLLHSYFAESPKVSQNVFEGQKFEYPNRRISNEDNDIKATSYPGHKRHAVQADDGIHQRKRQK</sequence>
<comment type="similarity">
    <text evidence="2">Belongs to the protein kinase superfamily. CMGC Ser/Thr protein kinase family. CDC2/CDKX subfamily.</text>
</comment>
<evidence type="ECO:0000313" key="24">
    <source>
        <dbReference type="Proteomes" id="UP000761534"/>
    </source>
</evidence>
<gene>
    <name evidence="23" type="ORF">TRICI_003819</name>
</gene>
<feature type="domain" description="Protein kinase" evidence="22">
    <location>
        <begin position="107"/>
        <end position="415"/>
    </location>
</feature>
<dbReference type="GO" id="GO:0046872">
    <property type="term" value="F:metal ion binding"/>
    <property type="evidence" value="ECO:0007669"/>
    <property type="project" value="UniProtKB-KW"/>
</dbReference>
<dbReference type="Gene3D" id="3.30.200.20">
    <property type="entry name" value="Phosphorylase Kinase, domain 1"/>
    <property type="match status" value="1"/>
</dbReference>
<keyword evidence="16" id="KW-0539">Nucleus</keyword>
<evidence type="ECO:0000256" key="13">
    <source>
        <dbReference type="ARBA" id="ARBA00023015"/>
    </source>
</evidence>
<accession>A0A642V411</accession>
<evidence type="ECO:0000256" key="14">
    <source>
        <dbReference type="ARBA" id="ARBA00023159"/>
    </source>
</evidence>
<proteinExistence type="inferred from homology"/>
<evidence type="ECO:0000256" key="2">
    <source>
        <dbReference type="ARBA" id="ARBA00006485"/>
    </source>
</evidence>
<dbReference type="AlphaFoldDB" id="A0A642V411"/>
<dbReference type="Pfam" id="PF00069">
    <property type="entry name" value="Pkinase"/>
    <property type="match status" value="1"/>
</dbReference>
<evidence type="ECO:0000256" key="15">
    <source>
        <dbReference type="ARBA" id="ARBA00023163"/>
    </source>
</evidence>
<dbReference type="EC" id="2.7.11.23" evidence="3"/>
<dbReference type="VEuPathDB" id="FungiDB:TRICI_003819"/>
<evidence type="ECO:0000256" key="1">
    <source>
        <dbReference type="ARBA" id="ARBA00004123"/>
    </source>
</evidence>
<organism evidence="23 24">
    <name type="scientific">Trichomonascus ciferrii</name>
    <dbReference type="NCBI Taxonomy" id="44093"/>
    <lineage>
        <taxon>Eukaryota</taxon>
        <taxon>Fungi</taxon>
        <taxon>Dikarya</taxon>
        <taxon>Ascomycota</taxon>
        <taxon>Saccharomycotina</taxon>
        <taxon>Dipodascomycetes</taxon>
        <taxon>Dipodascales</taxon>
        <taxon>Trichomonascaceae</taxon>
        <taxon>Trichomonascus</taxon>
        <taxon>Trichomonascus ciferrii complex</taxon>
    </lineage>
</organism>
<evidence type="ECO:0000256" key="18">
    <source>
        <dbReference type="ARBA" id="ARBA00047811"/>
    </source>
</evidence>
<evidence type="ECO:0000256" key="3">
    <source>
        <dbReference type="ARBA" id="ARBA00012409"/>
    </source>
</evidence>
<dbReference type="PROSITE" id="PS00108">
    <property type="entry name" value="PROTEIN_KINASE_ST"/>
    <property type="match status" value="1"/>
</dbReference>
<feature type="compositionally biased region" description="Polar residues" evidence="21">
    <location>
        <begin position="54"/>
        <end position="79"/>
    </location>
</feature>
<evidence type="ECO:0000256" key="7">
    <source>
        <dbReference type="ARBA" id="ARBA00022679"/>
    </source>
</evidence>
<keyword evidence="8" id="KW-0479">Metal-binding</keyword>
<keyword evidence="10" id="KW-0418">Kinase</keyword>
<dbReference type="EMBL" id="SWFS01000284">
    <property type="protein sequence ID" value="KAA8911435.1"/>
    <property type="molecule type" value="Genomic_DNA"/>
</dbReference>
<comment type="subcellular location">
    <subcellularLocation>
        <location evidence="1">Nucleus</location>
    </subcellularLocation>
</comment>
<dbReference type="SUPFAM" id="SSF56112">
    <property type="entry name" value="Protein kinase-like (PK-like)"/>
    <property type="match status" value="1"/>
</dbReference>
<dbReference type="GO" id="GO:0005524">
    <property type="term" value="F:ATP binding"/>
    <property type="evidence" value="ECO:0007669"/>
    <property type="project" value="UniProtKB-KW"/>
</dbReference>
<evidence type="ECO:0000256" key="11">
    <source>
        <dbReference type="ARBA" id="ARBA00022840"/>
    </source>
</evidence>
<dbReference type="InterPro" id="IPR050108">
    <property type="entry name" value="CDK"/>
</dbReference>
<evidence type="ECO:0000256" key="12">
    <source>
        <dbReference type="ARBA" id="ARBA00022842"/>
    </source>
</evidence>
<dbReference type="GO" id="GO:0008353">
    <property type="term" value="F:RNA polymerase II CTD heptapeptide repeat kinase activity"/>
    <property type="evidence" value="ECO:0007669"/>
    <property type="project" value="UniProtKB-EC"/>
</dbReference>
<evidence type="ECO:0000256" key="9">
    <source>
        <dbReference type="ARBA" id="ARBA00022741"/>
    </source>
</evidence>
<dbReference type="SMART" id="SM00220">
    <property type="entry name" value="S_TKc"/>
    <property type="match status" value="1"/>
</dbReference>
<evidence type="ECO:0000313" key="23">
    <source>
        <dbReference type="EMBL" id="KAA8911435.1"/>
    </source>
</evidence>